<feature type="region of interest" description="Disordered" evidence="1">
    <location>
        <begin position="561"/>
        <end position="600"/>
    </location>
</feature>
<dbReference type="InterPro" id="IPR011993">
    <property type="entry name" value="PH-like_dom_sf"/>
</dbReference>
<feature type="region of interest" description="Disordered" evidence="1">
    <location>
        <begin position="38"/>
        <end position="84"/>
    </location>
</feature>
<dbReference type="Gene3D" id="2.30.29.30">
    <property type="entry name" value="Pleckstrin-homology domain (PH domain)/Phosphotyrosine-binding domain (PTB)"/>
    <property type="match status" value="1"/>
</dbReference>
<feature type="compositionally biased region" description="Polar residues" evidence="1">
    <location>
        <begin position="537"/>
        <end position="547"/>
    </location>
</feature>
<dbReference type="SUPFAM" id="SSF50729">
    <property type="entry name" value="PH domain-like"/>
    <property type="match status" value="1"/>
</dbReference>
<sequence length="848" mass="91121">MDQCIHVYLVAVQPNADSQRVGLSGQYKLKINADGMTLLTSPPNMSPVSLGRRPPTAARGQRSQSLRRSAGSPPPSFEEEASLEDFDESSAVEVLSWRLSMLKRFNVEKEGSAGQLAFLVIECGPNSPTGEGTFRFSSKDAAAILRSIRRFISIAMATKQRMLRSSGEVRVRTESTTASYQHILDRSGRPRTGSEEGRERADETPRAVLNRSVSSSSSSSTLPMPGSPCPDTSEEGAAADDDDDSAPLVTTATPITTTQRKSSASSGNDPHNETNDWQQQHELVWNKRRRAGMPRNSSVPNVVTLATDGTGYIIIDRDVGRMRTSSMTVERPRNSMSVSSGDSGVMVGGDEIVRRFDVSGRQSAGEPRVGSNSFDSAVSMDSFSARKVSDVDVGETIQESPCLPSLPSLLSEDKITPTGSSSHIYQDIDNLGRSIRRRESAGVGQERRRHSTGEVHKENEYEELETLRKGVGSTASVITMGDKPPELPARPASLLTLGKSRRKQGVISTALSFFSSQLASGRSVPAETSLTKKGDLRSSTGSIDPYTSISEDDLEVRLARRRRSSDVTPYGSLREQHHGKSPQVTSRSAPATPADTLPAGDIAFTTDETTQAGQSGTCQKDLLSFSDTDLSQDSRGRDAGQDAQSSTKALLDFFLDDLSFHSNPMVTGELVTGIPSAAMVGSTAEVSSERGMAIPPRGWSQQHGWSAPSSFQAMGPAGWAHFAADFGGHSPLSSSPATQTGWSTATYPPSTAVWHPYLPYPPNSSMASMAPLMTSTPMAPDLTFLTSTLMAPNLAAKDSGISARVAGVYIDMSSDGKVDDDRLVIVDDYVKPDEANDHEDSLDFLLFQ</sequence>
<name>A0A2T7NHI4_POMCA</name>
<feature type="compositionally biased region" description="Polar residues" evidence="1">
    <location>
        <begin position="38"/>
        <end position="47"/>
    </location>
</feature>
<keyword evidence="3" id="KW-1185">Reference proteome</keyword>
<feature type="compositionally biased region" description="Polar residues" evidence="1">
    <location>
        <begin position="259"/>
        <end position="278"/>
    </location>
</feature>
<evidence type="ECO:0000313" key="3">
    <source>
        <dbReference type="Proteomes" id="UP000245119"/>
    </source>
</evidence>
<feature type="region of interest" description="Disordered" evidence="1">
    <location>
        <begin position="522"/>
        <end position="547"/>
    </location>
</feature>
<feature type="region of interest" description="Disordered" evidence="1">
    <location>
        <begin position="324"/>
        <end position="346"/>
    </location>
</feature>
<dbReference type="Proteomes" id="UP000245119">
    <property type="component" value="Linkage Group LG12"/>
</dbReference>
<feature type="region of interest" description="Disordered" evidence="1">
    <location>
        <begin position="437"/>
        <end position="467"/>
    </location>
</feature>
<protein>
    <submittedName>
        <fullName evidence="2">Uncharacterized protein</fullName>
    </submittedName>
</protein>
<dbReference type="STRING" id="400727.A0A2T7NHI4"/>
<dbReference type="AlphaFoldDB" id="A0A2T7NHI4"/>
<gene>
    <name evidence="2" type="ORF">C0Q70_18773</name>
</gene>
<proteinExistence type="predicted"/>
<reference evidence="2 3" key="1">
    <citation type="submission" date="2018-04" db="EMBL/GenBank/DDBJ databases">
        <title>The genome of golden apple snail Pomacea canaliculata provides insight into stress tolerance and invasive adaptation.</title>
        <authorList>
            <person name="Liu C."/>
            <person name="Liu B."/>
            <person name="Ren Y."/>
            <person name="Zhang Y."/>
            <person name="Wang H."/>
            <person name="Li S."/>
            <person name="Jiang F."/>
            <person name="Yin L."/>
            <person name="Zhang G."/>
            <person name="Qian W."/>
            <person name="Fan W."/>
        </authorList>
    </citation>
    <scope>NUCLEOTIDE SEQUENCE [LARGE SCALE GENOMIC DNA]</scope>
    <source>
        <strain evidence="2">SZHN2017</strain>
        <tissue evidence="2">Muscle</tissue>
    </source>
</reference>
<feature type="compositionally biased region" description="Basic and acidic residues" evidence="1">
    <location>
        <begin position="183"/>
        <end position="205"/>
    </location>
</feature>
<feature type="compositionally biased region" description="Low complexity" evidence="1">
    <location>
        <begin position="335"/>
        <end position="346"/>
    </location>
</feature>
<evidence type="ECO:0000256" key="1">
    <source>
        <dbReference type="SAM" id="MobiDB-lite"/>
    </source>
</evidence>
<organism evidence="2 3">
    <name type="scientific">Pomacea canaliculata</name>
    <name type="common">Golden apple snail</name>
    <dbReference type="NCBI Taxonomy" id="400727"/>
    <lineage>
        <taxon>Eukaryota</taxon>
        <taxon>Metazoa</taxon>
        <taxon>Spiralia</taxon>
        <taxon>Lophotrochozoa</taxon>
        <taxon>Mollusca</taxon>
        <taxon>Gastropoda</taxon>
        <taxon>Caenogastropoda</taxon>
        <taxon>Architaenioglossa</taxon>
        <taxon>Ampullarioidea</taxon>
        <taxon>Ampullariidae</taxon>
        <taxon>Pomacea</taxon>
    </lineage>
</organism>
<accession>A0A2T7NHI4</accession>
<evidence type="ECO:0000313" key="2">
    <source>
        <dbReference type="EMBL" id="PVD20615.1"/>
    </source>
</evidence>
<feature type="compositionally biased region" description="Acidic residues" evidence="1">
    <location>
        <begin position="232"/>
        <end position="245"/>
    </location>
</feature>
<comment type="caution">
    <text evidence="2">The sequence shown here is derived from an EMBL/GenBank/DDBJ whole genome shotgun (WGS) entry which is preliminary data.</text>
</comment>
<dbReference type="SMART" id="SM01244">
    <property type="entry name" value="IRS"/>
    <property type="match status" value="1"/>
</dbReference>
<feature type="region of interest" description="Disordered" evidence="1">
    <location>
        <begin position="162"/>
        <end position="278"/>
    </location>
</feature>
<dbReference type="OrthoDB" id="6077994at2759"/>
<dbReference type="EMBL" id="PZQS01000012">
    <property type="protein sequence ID" value="PVD20615.1"/>
    <property type="molecule type" value="Genomic_DNA"/>
</dbReference>